<dbReference type="eggNOG" id="COG3923">
    <property type="taxonomic scope" value="Bacteria"/>
</dbReference>
<dbReference type="EMBL" id="CP002824">
    <property type="protein sequence ID" value="AEG97509.1"/>
    <property type="molecule type" value="Genomic_DNA"/>
</dbReference>
<keyword evidence="2" id="KW-1185">Reference proteome</keyword>
<dbReference type="InterPro" id="IPR010890">
    <property type="entry name" value="PriC"/>
</dbReference>
<sequence>MKTTRLLQTLKNQLAELALQVAPLSSHATLSPRFDRQLFRTRDTQMQAYLDEAQHNLAELQHAVEHQHLPQVAWLAERLVAQIAAISRETATWSLRRWDSASPTLNRWQRRRLQHQEYERRLLAMRNDRQRQLASATTLAEQQRLTKEVEAYAGRLARCRDALENIENVLARLTR</sequence>
<dbReference type="Proteomes" id="UP000008881">
    <property type="component" value="Chromosome"/>
</dbReference>
<name>A0A0H3FS75_KLEAK</name>
<dbReference type="OrthoDB" id="6402824at2"/>
<accession>A0A0H3FS75</accession>
<dbReference type="Gene3D" id="1.20.1270.340">
    <property type="match status" value="1"/>
</dbReference>
<dbReference type="PATRIC" id="fig|1028307.3.peg.2588"/>
<dbReference type="KEGG" id="eae:EAE_12975"/>
<evidence type="ECO:0000313" key="1">
    <source>
        <dbReference type="EMBL" id="AEG97509.1"/>
    </source>
</evidence>
<dbReference type="HOGENOM" id="CLU_103284_0_0_6"/>
<gene>
    <name evidence="1" type="ordered locus">EAE_12975</name>
</gene>
<dbReference type="Pfam" id="PF07445">
    <property type="entry name" value="PriC"/>
    <property type="match status" value="1"/>
</dbReference>
<dbReference type="InterPro" id="IPR038338">
    <property type="entry name" value="PriC_sf"/>
</dbReference>
<dbReference type="AlphaFoldDB" id="A0A0H3FS75"/>
<evidence type="ECO:0000313" key="2">
    <source>
        <dbReference type="Proteomes" id="UP000008881"/>
    </source>
</evidence>
<dbReference type="GeneID" id="93310775"/>
<dbReference type="NCBIfam" id="NF007500">
    <property type="entry name" value="PRK10093.1"/>
    <property type="match status" value="1"/>
</dbReference>
<proteinExistence type="predicted"/>
<reference evidence="1 2" key="1">
    <citation type="journal article" date="2012" name="J. Bacteriol.">
        <title>Complete genome sequence of Enterobacter aerogenes KCTC 2190.</title>
        <authorList>
            <person name="Shin S.H."/>
            <person name="Kim S."/>
            <person name="Kim J.Y."/>
            <person name="Lee S."/>
            <person name="Um Y."/>
            <person name="Oh M.K."/>
            <person name="Kim Y.R."/>
            <person name="Lee J."/>
            <person name="Yang K.S."/>
        </authorList>
    </citation>
    <scope>NUCLEOTIDE SEQUENCE [LARGE SCALE GENOMIC DNA]</scope>
    <source>
        <strain evidence="1 2">KCTC 2190</strain>
    </source>
</reference>
<protein>
    <submittedName>
        <fullName evidence="1">Primosomal replication protein N</fullName>
    </submittedName>
</protein>
<dbReference type="RefSeq" id="WP_015704614.1">
    <property type="nucleotide sequence ID" value="NC_015663.1"/>
</dbReference>
<organism evidence="1 2">
    <name type="scientific">Klebsiella aerogenes (strain ATCC 13048 / DSM 30053 / CCUG 1429 / JCM 1235 / KCTC 2190 / NBRC 13534 / NCIMB 10102 / NCTC 10006 / CDC 819-56)</name>
    <name type="common">Enterobacter aerogenes</name>
    <dbReference type="NCBI Taxonomy" id="1028307"/>
    <lineage>
        <taxon>Bacteria</taxon>
        <taxon>Pseudomonadati</taxon>
        <taxon>Pseudomonadota</taxon>
        <taxon>Gammaproteobacteria</taxon>
        <taxon>Enterobacterales</taxon>
        <taxon>Enterobacteriaceae</taxon>
        <taxon>Klebsiella/Raoultella group</taxon>
        <taxon>Klebsiella</taxon>
    </lineage>
</organism>